<dbReference type="Proteomes" id="UP001206878">
    <property type="component" value="Unassembled WGS sequence"/>
</dbReference>
<dbReference type="Gene3D" id="1.10.3720.10">
    <property type="entry name" value="MetI-like"/>
    <property type="match status" value="1"/>
</dbReference>
<reference evidence="7" key="1">
    <citation type="submission" date="2022-07" db="EMBL/GenBank/DDBJ databases">
        <title>Diversity of ethanolamine utilization by human commensal Escherichia coli.</title>
        <authorList>
            <person name="Jubelin G."/>
        </authorList>
    </citation>
    <scope>NUCLEOTIDE SEQUENCE</scope>
    <source>
        <strain evidence="7">S1</strain>
    </source>
</reference>
<accession>A0AAW5N1V3</accession>
<comment type="caution">
    <text evidence="7">The sequence shown here is derived from an EMBL/GenBank/DDBJ whole genome shotgun (WGS) entry which is preliminary data.</text>
</comment>
<evidence type="ECO:0000256" key="5">
    <source>
        <dbReference type="ARBA" id="ARBA00023136"/>
    </source>
</evidence>
<dbReference type="EMBL" id="JANPXH010000828">
    <property type="protein sequence ID" value="MCR6679107.1"/>
    <property type="molecule type" value="Genomic_DNA"/>
</dbReference>
<protein>
    <recommendedName>
        <fullName evidence="9">Amino acid ABC transporter permease</fullName>
    </recommendedName>
</protein>
<organism evidence="7 8">
    <name type="scientific">Escherichia marmotae</name>
    <dbReference type="NCBI Taxonomy" id="1499973"/>
    <lineage>
        <taxon>Bacteria</taxon>
        <taxon>Pseudomonadati</taxon>
        <taxon>Pseudomonadota</taxon>
        <taxon>Gammaproteobacteria</taxon>
        <taxon>Enterobacterales</taxon>
        <taxon>Enterobacteriaceae</taxon>
        <taxon>Escherichia</taxon>
    </lineage>
</organism>
<evidence type="ECO:0000256" key="6">
    <source>
        <dbReference type="SAM" id="Phobius"/>
    </source>
</evidence>
<dbReference type="PANTHER" id="PTHR30614">
    <property type="entry name" value="MEMBRANE COMPONENT OF AMINO ACID ABC TRANSPORTER"/>
    <property type="match status" value="1"/>
</dbReference>
<evidence type="ECO:0000256" key="1">
    <source>
        <dbReference type="ARBA" id="ARBA00004141"/>
    </source>
</evidence>
<comment type="subcellular location">
    <subcellularLocation>
        <location evidence="1">Membrane</location>
        <topology evidence="1">Multi-pass membrane protein</topology>
    </subcellularLocation>
</comment>
<feature type="transmembrane region" description="Helical" evidence="6">
    <location>
        <begin position="42"/>
        <end position="61"/>
    </location>
</feature>
<evidence type="ECO:0000256" key="3">
    <source>
        <dbReference type="ARBA" id="ARBA00022970"/>
    </source>
</evidence>
<evidence type="ECO:0000256" key="2">
    <source>
        <dbReference type="ARBA" id="ARBA00022692"/>
    </source>
</evidence>
<evidence type="ECO:0000313" key="7">
    <source>
        <dbReference type="EMBL" id="MCR6679107.1"/>
    </source>
</evidence>
<gene>
    <name evidence="7" type="ORF">NVV43_26865</name>
</gene>
<keyword evidence="4 6" id="KW-1133">Transmembrane helix</keyword>
<dbReference type="GO" id="GO:0005886">
    <property type="term" value="C:plasma membrane"/>
    <property type="evidence" value="ECO:0007669"/>
    <property type="project" value="TreeGrafter"/>
</dbReference>
<keyword evidence="3" id="KW-0029">Amino-acid transport</keyword>
<evidence type="ECO:0008006" key="9">
    <source>
        <dbReference type="Google" id="ProtNLM"/>
    </source>
</evidence>
<keyword evidence="2 6" id="KW-0812">Transmembrane</keyword>
<dbReference type="SUPFAM" id="SSF161098">
    <property type="entry name" value="MetI-like"/>
    <property type="match status" value="1"/>
</dbReference>
<evidence type="ECO:0000313" key="8">
    <source>
        <dbReference type="Proteomes" id="UP001206878"/>
    </source>
</evidence>
<dbReference type="InterPro" id="IPR035906">
    <property type="entry name" value="MetI-like_sf"/>
</dbReference>
<name>A0AAW5N1V3_9ESCH</name>
<proteinExistence type="predicted"/>
<dbReference type="PANTHER" id="PTHR30614:SF0">
    <property type="entry name" value="L-CYSTINE TRANSPORT SYSTEM PERMEASE PROTEIN TCYL"/>
    <property type="match status" value="1"/>
</dbReference>
<evidence type="ECO:0000256" key="4">
    <source>
        <dbReference type="ARBA" id="ARBA00022989"/>
    </source>
</evidence>
<sequence length="75" mass="8350">PPSINTYISVLKNSALMTAIAFPELTHVARSIASLTFRDAEMILVLAATYLTLVWSLSILIRLVESHLRLPEEAR</sequence>
<dbReference type="InterPro" id="IPR043429">
    <property type="entry name" value="ArtM/GltK/GlnP/TcyL/YhdX-like"/>
</dbReference>
<dbReference type="GO" id="GO:0006865">
    <property type="term" value="P:amino acid transport"/>
    <property type="evidence" value="ECO:0007669"/>
    <property type="project" value="UniProtKB-KW"/>
</dbReference>
<keyword evidence="3" id="KW-0813">Transport</keyword>
<feature type="non-terminal residue" evidence="7">
    <location>
        <position position="1"/>
    </location>
</feature>
<dbReference type="AlphaFoldDB" id="A0AAW5N1V3"/>
<dbReference type="GO" id="GO:0055085">
    <property type="term" value="P:transmembrane transport"/>
    <property type="evidence" value="ECO:0007669"/>
    <property type="project" value="InterPro"/>
</dbReference>
<keyword evidence="5 6" id="KW-0472">Membrane</keyword>